<feature type="domain" description="MutL C-terminal dimerisation" evidence="6">
    <location>
        <begin position="589"/>
        <end position="781"/>
    </location>
</feature>
<dbReference type="GO" id="GO:0140664">
    <property type="term" value="F:ATP-dependent DNA damage sensor activity"/>
    <property type="evidence" value="ECO:0007669"/>
    <property type="project" value="InterPro"/>
</dbReference>
<dbReference type="InterPro" id="IPR014721">
    <property type="entry name" value="Ribsml_uS5_D2-typ_fold_subgr"/>
</dbReference>
<feature type="repeat" description="PPR" evidence="4">
    <location>
        <begin position="1693"/>
        <end position="1727"/>
    </location>
</feature>
<organism evidence="8 9">
    <name type="scientific">Rhizoctonia solani</name>
    <dbReference type="NCBI Taxonomy" id="456999"/>
    <lineage>
        <taxon>Eukaryota</taxon>
        <taxon>Fungi</taxon>
        <taxon>Dikarya</taxon>
        <taxon>Basidiomycota</taxon>
        <taxon>Agaricomycotina</taxon>
        <taxon>Agaricomycetes</taxon>
        <taxon>Cantharellales</taxon>
        <taxon>Ceratobasidiaceae</taxon>
        <taxon>Rhizoctonia</taxon>
    </lineage>
</organism>
<evidence type="ECO:0000256" key="1">
    <source>
        <dbReference type="ARBA" id="ARBA00006082"/>
    </source>
</evidence>
<dbReference type="SMART" id="SM01340">
    <property type="entry name" value="DNA_mis_repair"/>
    <property type="match status" value="1"/>
</dbReference>
<evidence type="ECO:0000313" key="8">
    <source>
        <dbReference type="EMBL" id="KAF8681573.1"/>
    </source>
</evidence>
<dbReference type="InterPro" id="IPR014762">
    <property type="entry name" value="DNA_mismatch_repair_CS"/>
</dbReference>
<dbReference type="Gene3D" id="3.30.1540.20">
    <property type="entry name" value="MutL, C-terminal domain, dimerisation subdomain"/>
    <property type="match status" value="1"/>
</dbReference>
<dbReference type="Gene3D" id="3.30.1370.100">
    <property type="entry name" value="MutL, C-terminal domain, regulatory subdomain"/>
    <property type="match status" value="1"/>
</dbReference>
<dbReference type="PROSITE" id="PS51375">
    <property type="entry name" value="PPR"/>
    <property type="match status" value="3"/>
</dbReference>
<reference evidence="8" key="1">
    <citation type="submission" date="2020-09" db="EMBL/GenBank/DDBJ databases">
        <title>Comparative genome analyses of four rice-infecting Rhizoctonia solani isolates reveal extensive enrichment of homogalacturonan modification genes.</title>
        <authorList>
            <person name="Lee D.-Y."/>
            <person name="Jeon J."/>
            <person name="Kim K.-T."/>
            <person name="Cheong K."/>
            <person name="Song H."/>
            <person name="Choi G."/>
            <person name="Ko J."/>
            <person name="Opiyo S.O."/>
            <person name="Zuo S."/>
            <person name="Madhav S."/>
            <person name="Lee Y.-H."/>
            <person name="Wang G.-L."/>
        </authorList>
    </citation>
    <scope>NUCLEOTIDE SEQUENCE</scope>
    <source>
        <strain evidence="8">AG1-IA YN-7</strain>
    </source>
</reference>
<protein>
    <submittedName>
        <fullName evidence="8">MutL C terminal dimerization domain</fullName>
    </submittedName>
</protein>
<accession>A0A8H7HCG2</accession>
<dbReference type="InterPro" id="IPR042121">
    <property type="entry name" value="MutL_C_regsub"/>
</dbReference>
<dbReference type="SUPFAM" id="SSF54211">
    <property type="entry name" value="Ribosomal protein S5 domain 2-like"/>
    <property type="match status" value="1"/>
</dbReference>
<dbReference type="Pfam" id="PF01172">
    <property type="entry name" value="SBDS_N"/>
    <property type="match status" value="1"/>
</dbReference>
<dbReference type="EMBL" id="JACYCC010000036">
    <property type="protein sequence ID" value="KAF8681573.1"/>
    <property type="molecule type" value="Genomic_DNA"/>
</dbReference>
<dbReference type="InterPro" id="IPR036890">
    <property type="entry name" value="HATPase_C_sf"/>
</dbReference>
<dbReference type="Pfam" id="PF13812">
    <property type="entry name" value="PPR_3"/>
    <property type="match status" value="1"/>
</dbReference>
<evidence type="ECO:0000259" key="7">
    <source>
        <dbReference type="SMART" id="SM01340"/>
    </source>
</evidence>
<dbReference type="InterPro" id="IPR013507">
    <property type="entry name" value="DNA_mismatch_S5_2-like"/>
</dbReference>
<feature type="region of interest" description="Disordered" evidence="5">
    <location>
        <begin position="1088"/>
        <end position="1113"/>
    </location>
</feature>
<dbReference type="InterPro" id="IPR038973">
    <property type="entry name" value="MutL/Mlh/Pms-like"/>
</dbReference>
<keyword evidence="3" id="KW-0227">DNA damage</keyword>
<dbReference type="GO" id="GO:0061982">
    <property type="term" value="P:meiosis I cell cycle process"/>
    <property type="evidence" value="ECO:0007669"/>
    <property type="project" value="UniProtKB-ARBA"/>
</dbReference>
<dbReference type="PROSITE" id="PS00058">
    <property type="entry name" value="DNA_MISMATCH_REPAIR_1"/>
    <property type="match status" value="1"/>
</dbReference>
<evidence type="ECO:0000256" key="5">
    <source>
        <dbReference type="SAM" id="MobiDB-lite"/>
    </source>
</evidence>
<dbReference type="Gene3D" id="3.30.1250.10">
    <property type="entry name" value="Ribosome maturation protein SBDS, N-terminal domain"/>
    <property type="match status" value="1"/>
</dbReference>
<dbReference type="Gene3D" id="3.30.230.10">
    <property type="match status" value="1"/>
</dbReference>
<evidence type="ECO:0000256" key="2">
    <source>
        <dbReference type="ARBA" id="ARBA00022737"/>
    </source>
</evidence>
<dbReference type="InterPro" id="IPR014790">
    <property type="entry name" value="MutL_C"/>
</dbReference>
<dbReference type="InterPro" id="IPR057027">
    <property type="entry name" value="TPR_mt"/>
</dbReference>
<dbReference type="SMART" id="SM00853">
    <property type="entry name" value="MutL_C"/>
    <property type="match status" value="1"/>
</dbReference>
<dbReference type="Pfam" id="PF13589">
    <property type="entry name" value="HATPase_c_3"/>
    <property type="match status" value="1"/>
</dbReference>
<dbReference type="GO" id="GO:0030983">
    <property type="term" value="F:mismatched DNA binding"/>
    <property type="evidence" value="ECO:0007669"/>
    <property type="project" value="InterPro"/>
</dbReference>
<feature type="repeat" description="PPR" evidence="4">
    <location>
        <begin position="1509"/>
        <end position="1543"/>
    </location>
</feature>
<dbReference type="NCBIfam" id="TIGR00756">
    <property type="entry name" value="PPR"/>
    <property type="match status" value="2"/>
</dbReference>
<feature type="region of interest" description="Disordered" evidence="5">
    <location>
        <begin position="1958"/>
        <end position="1978"/>
    </location>
</feature>
<evidence type="ECO:0000259" key="6">
    <source>
        <dbReference type="SMART" id="SM00853"/>
    </source>
</evidence>
<dbReference type="InterPro" id="IPR042120">
    <property type="entry name" value="MutL_C_dimsub"/>
</dbReference>
<comment type="caution">
    <text evidence="8">The sequence shown here is derived from an EMBL/GenBank/DDBJ whole genome shotgun (WGS) entry which is preliminary data.</text>
</comment>
<dbReference type="InterPro" id="IPR011990">
    <property type="entry name" value="TPR-like_helical_dom_sf"/>
</dbReference>
<gene>
    <name evidence="8" type="ORF">RHS04_03201</name>
</gene>
<dbReference type="Gene3D" id="1.25.40.10">
    <property type="entry name" value="Tetratricopeptide repeat domain"/>
    <property type="match status" value="3"/>
</dbReference>
<sequence>MSQFNYKPIAELEPQTKARLRSTQLLTSLPQLISELVQNSLDAGASHIQVGIDPTQWECWVRDDGQGMSTEGMKLLAGGHEKGRYISSKTYEASHTEAGTFGFRGEALASAMELSCLEISSRTPGARESWSVILKAGEQLYFGPSVRWRREKTGTTVVCRDVFFNVPVRRISHPNVTRTLELTRKELESLALVFPQVSFTLDHTSESQKVRVISIPKTSSSLTAFRALYGKSMAENVEELNVRSEDLTIEGFISLSGSHSRGYQNFYVNRHPMVLGDIQRAIEQKFATSGFGRLAQDGTERSLHSTSQYPSKKVDRRPVYVLNLSVSTTQVDNFIEPAKSMDTSRVLSFILEVIHRFLSRNGFGTTVSEDEETEATHTKELRPLRKRVRYENLEPGPSEAPATFILSESDRRLTCSDIEHLEPRSTHQIGAQDFPTQHSDSGYFEWDDPSTGESFLINSQTGNSLPKYRTFDHTLVNRPTDNSGLSGYFPGSRLDRRLLKKSTSNDPGVRGSPTAFPVWLANALKVGSIEFVAMASHAFLSAMTPSLVQKQPHTHTWGPLERNDSLNPAQFSQLISRGFSRTDLQNSEVIAQVDAKFVACIFRVTSTSERILVLVDQHAADERVRVERYLKALCIGFIRDKVDIMQLKPPVKILLTRKEANILTRPDTLNALSRWGLCIEIHLPDTLDVQTLAEDRDFCQVDVISVPDVVSKKLVDKRELSVFVKAMLDTIDVEGCTHWPFPSANVENDDWVKALRFCPAPLFELLNSRACRGAIMFNDPLDEYQCQHLIMQLGRTIFPFQCAHGRPSIAPLLRVDTVSSTNPATDWKAFDQELYNVPLDNVTHTSSSAPKSQDAAGSLYKLGRINPLALFHYRHYTPTRIHQLITDEFISSVALALIVDSFDVFHSSTGHTGQWGKASKQQLEGTFGTSKEDDVVGQILNKGVSKTGSGFASKTGNKNDKNLSQRGKLWHARSVIEFFNDLQVGGDKYAPETGGFHSTSLEGYSQQARGAHTDGEKFLRPSAHTDIRIRKRAVAPTAFSRYNYSRTAYQRPLGKPPDDLLDENGNPLQEHQGSLNNVAVKEVNGDAQYPSKASTSGTEQPLTLSGTGSQQDHPDLIPQFIALDSRELHTEKAWDLWNKIISNELAAQVPIYFIIHFVDTCADNTLNSTRHPARGSSPQDPWIARIGSVLNYLSTSYRPLGGSEQVELGLVRIKHALLSNEGSLEVARAELENLWRLKSLDSPIFLGAIFHAIRNIVQAQPNLSNTIDLLIDYWDAIHPALVGFARYTDQTPRAPQEALLLQEAVYTLFSHEVWPSVWVYDRFSKFERSRAERLALLFLAFAAQRRLALEVGNAYALVSQTGIPVSYRLLQLVIRILIKDGQFALAMTALDADALNAAGRKSHYRLRMRLAAAMGDSKTAAEIYELMTKLQYMDQIDQELLLQTEAIQGNAERAVTLFDELFRPSIGKSTSKPNKYHYSTVIAAHARNGSEKGASEWLKRMAKAGIPPDLAVYNSILHIFALKNDVTSVVGVLKRMKKSGIERDIRTVTILVSMYARRRDPMGAEQVIRHALTIPGFIPDRKLLNSLLSAHINGASWLGVIRVFDWMVSMKSSDFRPEIDTMNNVLKAYVHMGAPLSTVVHAFSKLKSFGLRPNSRSYLMLIQSACDAGRMDVAWRAFNELEATATKQFNPINAYILTLLMGGYLRKGDKIQARTIYEEMQARGIHPTAVSFRVILSAYANERTEESLEAAERFMGSLLESSPHQGEGWRKATTGDSDPIMTVFTPLLVAHGRSLHPSNVEAKFRQMLDLGAEPTVESFTLLMDAYRRVGSTDLVVEAWEQLYKFAVKDHHAQIESTQKFGESDTMTSRRSNVLCIGLSVYIDALSQAGRHREIALTWQKARKDGFAFDAHNWNHLSIALVRAGEPERAFEVVERVLIPYSQFTDRAIKTRNREAPSLLTEGPDIPSSANESQTTLVKPRERPRVMRSLTKRGVAELLEEEADPTDMVYSLHILHQMSPTQNLWVPHQRTLVEIAMAAQRLKRGLMVTPRASHGQGTPSNDVRSDEAYAILDRIKQEYPNALYASLMALSSVRDHTLIDKERGLTAD</sequence>
<proteinExistence type="inferred from homology"/>
<dbReference type="InterPro" id="IPR002885">
    <property type="entry name" value="PPR_rpt"/>
</dbReference>
<dbReference type="InterPro" id="IPR037198">
    <property type="entry name" value="MutL_C_sf"/>
</dbReference>
<feature type="domain" description="DNA mismatch repair protein S5" evidence="7">
    <location>
        <begin position="225"/>
        <end position="359"/>
    </location>
</feature>
<dbReference type="SUPFAM" id="SSF118116">
    <property type="entry name" value="DNA mismatch repair protein MutL"/>
    <property type="match status" value="1"/>
</dbReference>
<dbReference type="GO" id="GO:0016887">
    <property type="term" value="F:ATP hydrolysis activity"/>
    <property type="evidence" value="ECO:0007669"/>
    <property type="project" value="InterPro"/>
</dbReference>
<dbReference type="GO" id="GO:0032300">
    <property type="term" value="C:mismatch repair complex"/>
    <property type="evidence" value="ECO:0007669"/>
    <property type="project" value="InterPro"/>
</dbReference>
<comment type="similarity">
    <text evidence="1">Belongs to the DNA mismatch repair MutL/HexB family.</text>
</comment>
<evidence type="ECO:0000256" key="4">
    <source>
        <dbReference type="PROSITE-ProRule" id="PRU00708"/>
    </source>
</evidence>
<dbReference type="PANTHER" id="PTHR10073">
    <property type="entry name" value="DNA MISMATCH REPAIR PROTEIN MLH, PMS, MUTL"/>
    <property type="match status" value="1"/>
</dbReference>
<dbReference type="InterPro" id="IPR019783">
    <property type="entry name" value="SDO1/SBDS_N"/>
</dbReference>
<dbReference type="GO" id="GO:0005524">
    <property type="term" value="F:ATP binding"/>
    <property type="evidence" value="ECO:0007669"/>
    <property type="project" value="InterPro"/>
</dbReference>
<feature type="compositionally biased region" description="Polar residues" evidence="5">
    <location>
        <begin position="1091"/>
        <end position="1111"/>
    </location>
</feature>
<feature type="repeat" description="PPR" evidence="4">
    <location>
        <begin position="1474"/>
        <end position="1508"/>
    </location>
</feature>
<dbReference type="Proteomes" id="UP000650582">
    <property type="component" value="Unassembled WGS sequence"/>
</dbReference>
<name>A0A8H7HCG2_9AGAM</name>
<evidence type="ECO:0000256" key="3">
    <source>
        <dbReference type="ARBA" id="ARBA00022763"/>
    </source>
</evidence>
<dbReference type="PANTHER" id="PTHR10073:SF47">
    <property type="entry name" value="DNA MISMATCH REPAIR PROTEIN MLH3"/>
    <property type="match status" value="1"/>
</dbReference>
<dbReference type="InterPro" id="IPR020568">
    <property type="entry name" value="Ribosomal_Su5_D2-typ_SF"/>
</dbReference>
<dbReference type="InterPro" id="IPR036786">
    <property type="entry name" value="Ribosome_mat_SBDS_N_sf"/>
</dbReference>
<dbReference type="SUPFAM" id="SSF55874">
    <property type="entry name" value="ATPase domain of HSP90 chaperone/DNA topoisomerase II/histidine kinase"/>
    <property type="match status" value="1"/>
</dbReference>
<evidence type="ECO:0000313" key="9">
    <source>
        <dbReference type="Proteomes" id="UP000650582"/>
    </source>
</evidence>
<feature type="compositionally biased region" description="Polar residues" evidence="5">
    <location>
        <begin position="1967"/>
        <end position="1976"/>
    </location>
</feature>
<dbReference type="SUPFAM" id="SSF89895">
    <property type="entry name" value="FYSH domain"/>
    <property type="match status" value="1"/>
</dbReference>
<dbReference type="Pfam" id="PF23276">
    <property type="entry name" value="TPR_24"/>
    <property type="match status" value="1"/>
</dbReference>
<feature type="region of interest" description="Disordered" evidence="5">
    <location>
        <begin position="1048"/>
        <end position="1071"/>
    </location>
</feature>
<dbReference type="Gene3D" id="3.30.565.10">
    <property type="entry name" value="Histidine kinase-like ATPase, C-terminal domain"/>
    <property type="match status" value="1"/>
</dbReference>
<dbReference type="GO" id="GO:0006298">
    <property type="term" value="P:mismatch repair"/>
    <property type="evidence" value="ECO:0007669"/>
    <property type="project" value="InterPro"/>
</dbReference>
<keyword evidence="2" id="KW-0677">Repeat</keyword>